<feature type="transmembrane region" description="Helical" evidence="27">
    <location>
        <begin position="112"/>
        <end position="134"/>
    </location>
</feature>
<dbReference type="CDD" id="cd06174">
    <property type="entry name" value="MFS"/>
    <property type="match status" value="1"/>
</dbReference>
<name>N1V6G0_9MICC</name>
<dbReference type="Gene3D" id="1.20.1250.20">
    <property type="entry name" value="MFS general substrate transporter like domains"/>
    <property type="match status" value="1"/>
</dbReference>
<evidence type="ECO:0000256" key="1">
    <source>
        <dbReference type="ARBA" id="ARBA00004155"/>
    </source>
</evidence>
<keyword evidence="6 27" id="KW-1133">Transmembrane helix</keyword>
<evidence type="ECO:0000256" key="20">
    <source>
        <dbReference type="ARBA" id="ARBA00044919"/>
    </source>
</evidence>
<dbReference type="PANTHER" id="PTHR23512:SF3">
    <property type="entry name" value="MAJOR FACILITATOR SUPERFAMILY DOMAIN-CONTAINING PROTEIN 1"/>
    <property type="match status" value="1"/>
</dbReference>
<dbReference type="PROSITE" id="PS50850">
    <property type="entry name" value="MFS"/>
    <property type="match status" value="1"/>
</dbReference>
<evidence type="ECO:0000256" key="19">
    <source>
        <dbReference type="ARBA" id="ARBA00044912"/>
    </source>
</evidence>
<feature type="transmembrane region" description="Helical" evidence="27">
    <location>
        <begin position="294"/>
        <end position="317"/>
    </location>
</feature>
<feature type="domain" description="Major facilitator superfamily (MFS) profile" evidence="28">
    <location>
        <begin position="1"/>
        <end position="351"/>
    </location>
</feature>
<sequence length="529" mass="55674">MVQLLIYAGLQIPVGLMVDKFGSRIMITGGAALMCAGQVQLAFASSIPEGLVGRLLVGAGDAMTFVSVLRLLPVWFSGKRIPLLTQLTGQLGQLGQLISTIPFIALLNLQGWTASFLSIAALAVLACVLAVTVIRDFPAGMERELPPTLRQTRQSLSEAWREPGTRLGLWSHFTVQFAGNVFVLTWGYPFLVSGQGQPPAVASALMSLFVVVALVSGPWLGRMVARHPLRRSSMVLLIVAATACAWLAVLAYPGRAPLWLLAVLIVVLAIGGPGSMIAFDFARTFNPVRRAGTATGIVNVGGFVSALLVMFGIGLILDALYVSGFSGADLYALDSFRLALSTAIPLPGRGKHGDVGDPAQSSPANGSRRHSRASASCGAGTPAGAEPATAPQQAKPWFRGRYRRRAALTSAPPQPAWRRGLSTIPSRPLLAGVSAVKSCGHEQDQHPGLPVRRRPELRPAPAQLPAAQQPGAAVHEGPESGCHPPCGPAGYGQRVPAGCLRGDGGLVPASRCGGRWLADRALYRRPPPR</sequence>
<comment type="catalytic activity">
    <reaction evidence="11">
        <text>L-alpha-aminoacyl-L-arginine(out) = L-alpha-aminoacyl-L-arginine(in)</text>
        <dbReference type="Rhea" id="RHEA:79367"/>
        <dbReference type="ChEBI" id="CHEBI:229968"/>
    </reaction>
</comment>
<evidence type="ECO:0000256" key="2">
    <source>
        <dbReference type="ARBA" id="ARBA00004651"/>
    </source>
</evidence>
<keyword evidence="30" id="KW-1185">Reference proteome</keyword>
<evidence type="ECO:0000256" key="16">
    <source>
        <dbReference type="ARBA" id="ARBA00044899"/>
    </source>
</evidence>
<comment type="catalytic activity">
    <reaction evidence="20">
        <text>L-alanyl-L-lysine(out) = L-alanyl-L-lysine(in)</text>
        <dbReference type="Rhea" id="RHEA:79415"/>
        <dbReference type="ChEBI" id="CHEBI:192470"/>
    </reaction>
</comment>
<protein>
    <recommendedName>
        <fullName evidence="22">Lysosomal dipeptide transporter MFSD1</fullName>
    </recommendedName>
    <alternativeName>
        <fullName evidence="23">Major facilitator superfamily domain-containing protein 1</fullName>
    </alternativeName>
</protein>
<feature type="transmembrane region" description="Helical" evidence="27">
    <location>
        <begin position="167"/>
        <end position="188"/>
    </location>
</feature>
<evidence type="ECO:0000256" key="9">
    <source>
        <dbReference type="ARBA" id="ARBA00044876"/>
    </source>
</evidence>
<comment type="catalytic activity">
    <reaction evidence="18">
        <text>L-arginyl-glycine(out) = L-arginyl-glycine(in)</text>
        <dbReference type="Rhea" id="RHEA:79391"/>
        <dbReference type="ChEBI" id="CHEBI:229955"/>
    </reaction>
</comment>
<comment type="caution">
    <text evidence="29">The sequence shown here is derived from an EMBL/GenBank/DDBJ whole genome shotgun (WGS) entry which is preliminary data.</text>
</comment>
<dbReference type="PANTHER" id="PTHR23512">
    <property type="entry name" value="MAJOR FACILITATOR SUPERFAMILY DOMAIN-CONTAINING PROTEIN 1"/>
    <property type="match status" value="1"/>
</dbReference>
<evidence type="ECO:0000256" key="11">
    <source>
        <dbReference type="ARBA" id="ARBA00044881"/>
    </source>
</evidence>
<comment type="function">
    <text evidence="24">Lysosomal dipeptide uniporter that selectively exports lysine, arginine or histidine-containing dipeptides with a net positive charge from the lysosome lumen into the cytosol. Could play a role in a specific type of protein O-glycosylation indirectly regulating macrophages migration and tissue invasion. Also essential for liver homeostasis.</text>
</comment>
<comment type="catalytic activity">
    <reaction evidence="14">
        <text>L-alpha-aminoacyl-L-lysine(out) = L-alpha-aminoacyl-L-lysine(in)</text>
        <dbReference type="Rhea" id="RHEA:79383"/>
        <dbReference type="ChEBI" id="CHEBI:229966"/>
    </reaction>
</comment>
<comment type="catalytic activity">
    <reaction evidence="17">
        <text>L-lysyl-L-lysine(out) = L-lysyl-L-lysine(in)</text>
        <dbReference type="Rhea" id="RHEA:79403"/>
        <dbReference type="ChEBI" id="CHEBI:229956"/>
    </reaction>
</comment>
<evidence type="ECO:0000256" key="15">
    <source>
        <dbReference type="ARBA" id="ARBA00044898"/>
    </source>
</evidence>
<evidence type="ECO:0000256" key="12">
    <source>
        <dbReference type="ARBA" id="ARBA00044884"/>
    </source>
</evidence>
<comment type="subunit">
    <text evidence="25">Homodimer. Interacts with lysosomal protein GLMP (via lumenal domain); the interaction starts while both proteins are still in the endoplasmic reticulum and is required for stabilization of MFSD1 in lysosomes but has no direct effect on its targeting to lysosomes or transporter activity.</text>
</comment>
<dbReference type="GO" id="GO:0005886">
    <property type="term" value="C:plasma membrane"/>
    <property type="evidence" value="ECO:0007669"/>
    <property type="project" value="UniProtKB-SubCell"/>
</dbReference>
<evidence type="ECO:0000256" key="23">
    <source>
        <dbReference type="ARBA" id="ARBA00045018"/>
    </source>
</evidence>
<evidence type="ECO:0000256" key="8">
    <source>
        <dbReference type="ARBA" id="ARBA00023228"/>
    </source>
</evidence>
<dbReference type="AlphaFoldDB" id="N1V6G0"/>
<evidence type="ECO:0000256" key="3">
    <source>
        <dbReference type="ARBA" id="ARBA00008335"/>
    </source>
</evidence>
<proteinExistence type="inferred from homology"/>
<evidence type="ECO:0000256" key="7">
    <source>
        <dbReference type="ARBA" id="ARBA00023136"/>
    </source>
</evidence>
<comment type="catalytic activity">
    <reaction evidence="21">
        <text>L-lysyl-glycine(out) = L-lysyl-glycine(in)</text>
        <dbReference type="Rhea" id="RHEA:79407"/>
        <dbReference type="ChEBI" id="CHEBI:191202"/>
    </reaction>
</comment>
<comment type="catalytic activity">
    <reaction evidence="13">
        <text>L-lysyl-L-alpha-amino acid(out) = L-lysyl-L-alpha-amino acid(in)</text>
        <dbReference type="Rhea" id="RHEA:79387"/>
        <dbReference type="ChEBI" id="CHEBI:229965"/>
    </reaction>
</comment>
<comment type="catalytic activity">
    <reaction evidence="10">
        <text>L-histidyl-glycine(out) = L-histidyl-glycine(in)</text>
        <dbReference type="Rhea" id="RHEA:79395"/>
        <dbReference type="ChEBI" id="CHEBI:229957"/>
    </reaction>
</comment>
<dbReference type="EMBL" id="ANPE02000153">
    <property type="protein sequence ID" value="EMY33808.1"/>
    <property type="molecule type" value="Genomic_DNA"/>
</dbReference>
<evidence type="ECO:0000256" key="6">
    <source>
        <dbReference type="ARBA" id="ARBA00022989"/>
    </source>
</evidence>
<comment type="catalytic activity">
    <reaction evidence="9">
        <text>L-lysyl-L-alanine(out) = L-lysyl-L-alanine(in)</text>
        <dbReference type="Rhea" id="RHEA:79399"/>
        <dbReference type="ChEBI" id="CHEBI:229954"/>
    </reaction>
</comment>
<evidence type="ECO:0000256" key="27">
    <source>
        <dbReference type="SAM" id="Phobius"/>
    </source>
</evidence>
<dbReference type="InterPro" id="IPR011701">
    <property type="entry name" value="MFS"/>
</dbReference>
<feature type="transmembrane region" description="Helical" evidence="27">
    <location>
        <begin position="258"/>
        <end position="282"/>
    </location>
</feature>
<evidence type="ECO:0000256" key="17">
    <source>
        <dbReference type="ARBA" id="ARBA00044900"/>
    </source>
</evidence>
<dbReference type="InterPro" id="IPR020846">
    <property type="entry name" value="MFS_dom"/>
</dbReference>
<reference evidence="29 30" key="1">
    <citation type="journal article" date="2013" name="Genome Announc.">
        <title>Draft Genome Sequence of Arthrobacter crystallopoietes Strain BAB-32, Revealing Genes for Bioremediation.</title>
        <authorList>
            <person name="Joshi M.N."/>
            <person name="Pandit A.S."/>
            <person name="Sharma A."/>
            <person name="Pandya R.V."/>
            <person name="Desai S.M."/>
            <person name="Saxena A.K."/>
            <person name="Bagatharia S.B."/>
        </authorList>
    </citation>
    <scope>NUCLEOTIDE SEQUENCE [LARGE SCALE GENOMIC DNA]</scope>
    <source>
        <strain evidence="29 30">BAB-32</strain>
    </source>
</reference>
<dbReference type="InterPro" id="IPR052187">
    <property type="entry name" value="MFSD1"/>
</dbReference>
<evidence type="ECO:0000256" key="26">
    <source>
        <dbReference type="SAM" id="MobiDB-lite"/>
    </source>
</evidence>
<comment type="catalytic activity">
    <reaction evidence="19">
        <text>L-histidyl-L-alpha-amino acid(out) = L-histidyl-L-alpha-amino acid(in)</text>
        <dbReference type="Rhea" id="RHEA:79379"/>
        <dbReference type="ChEBI" id="CHEBI:229964"/>
    </reaction>
</comment>
<comment type="subcellular location">
    <subcellularLocation>
        <location evidence="2">Cell membrane</location>
        <topology evidence="2">Multi-pass membrane protein</topology>
    </subcellularLocation>
    <subcellularLocation>
        <location evidence="1">Lysosome membrane</location>
        <topology evidence="1">Multi-pass membrane protein</topology>
    </subcellularLocation>
</comment>
<evidence type="ECO:0000256" key="21">
    <source>
        <dbReference type="ARBA" id="ARBA00044924"/>
    </source>
</evidence>
<comment type="similarity">
    <text evidence="3">Belongs to the major facilitator superfamily.</text>
</comment>
<evidence type="ECO:0000259" key="28">
    <source>
        <dbReference type="PROSITE" id="PS50850"/>
    </source>
</evidence>
<keyword evidence="4" id="KW-0813">Transport</keyword>
<comment type="catalytic activity">
    <reaction evidence="15">
        <text>L-aspartyl-L-lysine(out) = L-aspartyl-L-lysine(in)</text>
        <dbReference type="Rhea" id="RHEA:79411"/>
        <dbReference type="ChEBI" id="CHEBI:229953"/>
    </reaction>
</comment>
<feature type="transmembrane region" description="Helical" evidence="27">
    <location>
        <begin position="200"/>
        <end position="221"/>
    </location>
</feature>
<comment type="catalytic activity">
    <reaction evidence="16">
        <text>L-arginyl-L-alpha-amino acid(out) = L-arginyl-L-alpha-amino acid(in)</text>
        <dbReference type="Rhea" id="RHEA:79371"/>
        <dbReference type="ChEBI" id="CHEBI:84315"/>
    </reaction>
</comment>
<keyword evidence="7 27" id="KW-0472">Membrane</keyword>
<evidence type="ECO:0000256" key="10">
    <source>
        <dbReference type="ARBA" id="ARBA00044878"/>
    </source>
</evidence>
<keyword evidence="8" id="KW-0458">Lysosome</keyword>
<comment type="catalytic activity">
    <reaction evidence="12">
        <text>L-alpha-aminoacyl-L-histidine(out) = L-alpha-aminoacyl-L-histidine(in)</text>
        <dbReference type="Rhea" id="RHEA:79375"/>
        <dbReference type="ChEBI" id="CHEBI:229967"/>
    </reaction>
</comment>
<dbReference type="SUPFAM" id="SSF103473">
    <property type="entry name" value="MFS general substrate transporter"/>
    <property type="match status" value="1"/>
</dbReference>
<dbReference type="GO" id="GO:0005765">
    <property type="term" value="C:lysosomal membrane"/>
    <property type="evidence" value="ECO:0007669"/>
    <property type="project" value="UniProtKB-SubCell"/>
</dbReference>
<dbReference type="Pfam" id="PF07690">
    <property type="entry name" value="MFS_1"/>
    <property type="match status" value="1"/>
</dbReference>
<evidence type="ECO:0000256" key="14">
    <source>
        <dbReference type="ARBA" id="ARBA00044893"/>
    </source>
</evidence>
<evidence type="ECO:0000256" key="25">
    <source>
        <dbReference type="ARBA" id="ARBA00046376"/>
    </source>
</evidence>
<evidence type="ECO:0000256" key="4">
    <source>
        <dbReference type="ARBA" id="ARBA00022448"/>
    </source>
</evidence>
<feature type="region of interest" description="Disordered" evidence="26">
    <location>
        <begin position="349"/>
        <end position="397"/>
    </location>
</feature>
<feature type="compositionally biased region" description="Low complexity" evidence="26">
    <location>
        <begin position="378"/>
        <end position="394"/>
    </location>
</feature>
<evidence type="ECO:0000256" key="18">
    <source>
        <dbReference type="ARBA" id="ARBA00044903"/>
    </source>
</evidence>
<organism evidence="29 30">
    <name type="scientific">Arthrobacter crystallopoietes BAB-32</name>
    <dbReference type="NCBI Taxonomy" id="1246476"/>
    <lineage>
        <taxon>Bacteria</taxon>
        <taxon>Bacillati</taxon>
        <taxon>Actinomycetota</taxon>
        <taxon>Actinomycetes</taxon>
        <taxon>Micrococcales</taxon>
        <taxon>Micrococcaceae</taxon>
        <taxon>Crystallibacter</taxon>
    </lineage>
</organism>
<evidence type="ECO:0000256" key="24">
    <source>
        <dbReference type="ARBA" id="ARBA00045709"/>
    </source>
</evidence>
<keyword evidence="5 27" id="KW-0812">Transmembrane</keyword>
<evidence type="ECO:0000256" key="13">
    <source>
        <dbReference type="ARBA" id="ARBA00044891"/>
    </source>
</evidence>
<feature type="transmembrane region" description="Helical" evidence="27">
    <location>
        <begin position="233"/>
        <end position="252"/>
    </location>
</feature>
<dbReference type="GO" id="GO:0022857">
    <property type="term" value="F:transmembrane transporter activity"/>
    <property type="evidence" value="ECO:0007669"/>
    <property type="project" value="InterPro"/>
</dbReference>
<gene>
    <name evidence="29" type="ORF">D477_012980</name>
</gene>
<evidence type="ECO:0000256" key="22">
    <source>
        <dbReference type="ARBA" id="ARBA00044985"/>
    </source>
</evidence>
<evidence type="ECO:0000313" key="30">
    <source>
        <dbReference type="Proteomes" id="UP000010729"/>
    </source>
</evidence>
<accession>N1V6G0</accession>
<dbReference type="Proteomes" id="UP000010729">
    <property type="component" value="Unassembled WGS sequence"/>
</dbReference>
<evidence type="ECO:0000256" key="5">
    <source>
        <dbReference type="ARBA" id="ARBA00022692"/>
    </source>
</evidence>
<dbReference type="InterPro" id="IPR036259">
    <property type="entry name" value="MFS_trans_sf"/>
</dbReference>
<evidence type="ECO:0000313" key="29">
    <source>
        <dbReference type="EMBL" id="EMY33808.1"/>
    </source>
</evidence>